<dbReference type="Proteomes" id="UP001556220">
    <property type="component" value="Unassembled WGS sequence"/>
</dbReference>
<accession>A0ABV3QG21</accession>
<sequence>MPKPDPGMVTRRGPRRNGKTRLRLFKPINAASSAAAFVLLSLPLLLRAGAR</sequence>
<keyword evidence="1" id="KW-1133">Transmembrane helix</keyword>
<keyword evidence="1" id="KW-0472">Membrane</keyword>
<gene>
    <name evidence="2" type="ORF">ABQJ54_13615</name>
</gene>
<keyword evidence="3" id="KW-1185">Reference proteome</keyword>
<evidence type="ECO:0000313" key="3">
    <source>
        <dbReference type="Proteomes" id="UP001556220"/>
    </source>
</evidence>
<reference evidence="2 3" key="1">
    <citation type="submission" date="2024-06" db="EMBL/GenBank/DDBJ databases">
        <authorList>
            <person name="Woo H."/>
        </authorList>
    </citation>
    <scope>NUCLEOTIDE SEQUENCE [LARGE SCALE GENOMIC DNA]</scope>
    <source>
        <strain evidence="2 3">Si-c</strain>
    </source>
</reference>
<evidence type="ECO:0000256" key="1">
    <source>
        <dbReference type="SAM" id="Phobius"/>
    </source>
</evidence>
<name>A0ABV3QG21_9GAMM</name>
<comment type="caution">
    <text evidence="2">The sequence shown here is derived from an EMBL/GenBank/DDBJ whole genome shotgun (WGS) entry which is preliminary data.</text>
</comment>
<dbReference type="EMBL" id="JBFOHK010000003">
    <property type="protein sequence ID" value="MEW9572791.1"/>
    <property type="molecule type" value="Genomic_DNA"/>
</dbReference>
<organism evidence="2 3">
    <name type="scientific">Rhodanobacter lycopersici</name>
    <dbReference type="NCBI Taxonomy" id="3162487"/>
    <lineage>
        <taxon>Bacteria</taxon>
        <taxon>Pseudomonadati</taxon>
        <taxon>Pseudomonadota</taxon>
        <taxon>Gammaproteobacteria</taxon>
        <taxon>Lysobacterales</taxon>
        <taxon>Rhodanobacteraceae</taxon>
        <taxon>Rhodanobacter</taxon>
    </lineage>
</organism>
<feature type="transmembrane region" description="Helical" evidence="1">
    <location>
        <begin position="28"/>
        <end position="46"/>
    </location>
</feature>
<keyword evidence="1" id="KW-0812">Transmembrane</keyword>
<proteinExistence type="predicted"/>
<protein>
    <submittedName>
        <fullName evidence="2">Uncharacterized protein</fullName>
    </submittedName>
</protein>
<evidence type="ECO:0000313" key="2">
    <source>
        <dbReference type="EMBL" id="MEW9572791.1"/>
    </source>
</evidence>
<dbReference type="RefSeq" id="WP_367854847.1">
    <property type="nucleotide sequence ID" value="NZ_JBFOHK010000003.1"/>
</dbReference>